<organism evidence="2 3">
    <name type="scientific">Thalassovita taeanensis</name>
    <dbReference type="NCBI Taxonomy" id="657014"/>
    <lineage>
        <taxon>Bacteria</taxon>
        <taxon>Pseudomonadati</taxon>
        <taxon>Pseudomonadota</taxon>
        <taxon>Alphaproteobacteria</taxon>
        <taxon>Rhodobacterales</taxon>
        <taxon>Roseobacteraceae</taxon>
        <taxon>Thalassovita</taxon>
    </lineage>
</organism>
<dbReference type="InterPro" id="IPR038186">
    <property type="entry name" value="CHAD_dom_sf"/>
</dbReference>
<keyword evidence="3" id="KW-1185">Reference proteome</keyword>
<dbReference type="Pfam" id="PF05235">
    <property type="entry name" value="CHAD"/>
    <property type="match status" value="1"/>
</dbReference>
<protein>
    <submittedName>
        <fullName evidence="2">CHAD domain-containing protein</fullName>
    </submittedName>
</protein>
<gene>
    <name evidence="2" type="ORF">SAMN04488092_102186</name>
</gene>
<dbReference type="InterPro" id="IPR007899">
    <property type="entry name" value="CHAD_dom"/>
</dbReference>
<dbReference type="EMBL" id="FOEP01000002">
    <property type="protein sequence ID" value="SEP77684.1"/>
    <property type="molecule type" value="Genomic_DNA"/>
</dbReference>
<name>A0A1H9ALP6_9RHOB</name>
<dbReference type="STRING" id="657014.SAMN04488092_102186"/>
<sequence length="270" mass="30872">MTYRLTHKDRNLQAALRRIAAEQIDTALSEIAQTDADPDETVHSLRKRCKKLRGLLRLTRAGLSEFKAEDTAIRDLARLLAQRRDRAVLGATHAALSDQAAATAPTHSPFPDSLREGFQALRGRSQNWKLRGDDAEILHKGLAHTAAHADRAFRAARKSPDTTTMHEWRKWAKYQWYHARLLQAIWPGPLRARRDQSKQLELALGEYHDLAVYRQKLSGKDAAKLDKRAHHRQAQIETQVFALGRRFSADPSTALADRWVAWWQIWRSEA</sequence>
<dbReference type="SMART" id="SM00880">
    <property type="entry name" value="CHAD"/>
    <property type="match status" value="1"/>
</dbReference>
<reference evidence="2 3" key="1">
    <citation type="submission" date="2016-10" db="EMBL/GenBank/DDBJ databases">
        <authorList>
            <person name="de Groot N.N."/>
        </authorList>
    </citation>
    <scope>NUCLEOTIDE SEQUENCE [LARGE SCALE GENOMIC DNA]</scope>
    <source>
        <strain evidence="2 3">DSM 22007</strain>
    </source>
</reference>
<proteinExistence type="predicted"/>
<dbReference type="Gene3D" id="1.40.20.10">
    <property type="entry name" value="CHAD domain"/>
    <property type="match status" value="1"/>
</dbReference>
<dbReference type="PANTHER" id="PTHR39339:SF1">
    <property type="entry name" value="CHAD DOMAIN-CONTAINING PROTEIN"/>
    <property type="match status" value="1"/>
</dbReference>
<dbReference type="RefSeq" id="WP_175545246.1">
    <property type="nucleotide sequence ID" value="NZ_FOEP01000002.1"/>
</dbReference>
<evidence type="ECO:0000313" key="3">
    <source>
        <dbReference type="Proteomes" id="UP000198634"/>
    </source>
</evidence>
<feature type="domain" description="CHAD" evidence="1">
    <location>
        <begin position="9"/>
        <end position="267"/>
    </location>
</feature>
<dbReference type="PROSITE" id="PS51708">
    <property type="entry name" value="CHAD"/>
    <property type="match status" value="1"/>
</dbReference>
<evidence type="ECO:0000313" key="2">
    <source>
        <dbReference type="EMBL" id="SEP77684.1"/>
    </source>
</evidence>
<dbReference type="PANTHER" id="PTHR39339">
    <property type="entry name" value="SLR1444 PROTEIN"/>
    <property type="match status" value="1"/>
</dbReference>
<dbReference type="Proteomes" id="UP000198634">
    <property type="component" value="Unassembled WGS sequence"/>
</dbReference>
<accession>A0A1H9ALP6</accession>
<dbReference type="AlphaFoldDB" id="A0A1H9ALP6"/>
<evidence type="ECO:0000259" key="1">
    <source>
        <dbReference type="PROSITE" id="PS51708"/>
    </source>
</evidence>